<organism evidence="1 2">
    <name type="scientific">Marivibrio halodurans</name>
    <dbReference type="NCBI Taxonomy" id="2039722"/>
    <lineage>
        <taxon>Bacteria</taxon>
        <taxon>Pseudomonadati</taxon>
        <taxon>Pseudomonadota</taxon>
        <taxon>Alphaproteobacteria</taxon>
        <taxon>Rhodospirillales</taxon>
        <taxon>Rhodospirillaceae</taxon>
        <taxon>Marivibrio</taxon>
    </lineage>
</organism>
<accession>A0A8J7V2B1</accession>
<proteinExistence type="predicted"/>
<comment type="caution">
    <text evidence="1">The sequence shown here is derived from an EMBL/GenBank/DDBJ whole genome shotgun (WGS) entry which is preliminary data.</text>
</comment>
<protein>
    <submittedName>
        <fullName evidence="1">Uncharacterized protein</fullName>
    </submittedName>
</protein>
<name>A0A8J7V2B1_9PROT</name>
<evidence type="ECO:0000313" key="1">
    <source>
        <dbReference type="EMBL" id="MBP5856692.1"/>
    </source>
</evidence>
<keyword evidence="2" id="KW-1185">Reference proteome</keyword>
<dbReference type="EMBL" id="JAGMWN010000002">
    <property type="protein sequence ID" value="MBP5856692.1"/>
    <property type="molecule type" value="Genomic_DNA"/>
</dbReference>
<sequence>MDMRATNKVSRNSEYDTLLHYRKSPIFLHYLHISCIKVPYYESFCNFIFRRDIMSALQDTFEEQSEGAHDISRRGALRSLALGGVAAFMLASLPGANDAQAGEAKAATPGERGLDAVQGMDDMAAYSRDPNKRGIGIFINVQGNAPDDYGDRIGQRLGEIFEGQGVPTEYRVNRSRGTTTDITFYVNGYNFTINIDDIKGNLGRVYAHYQDEWGPRQVSQNTPSQ</sequence>
<reference evidence="1" key="1">
    <citation type="submission" date="2021-04" db="EMBL/GenBank/DDBJ databases">
        <authorList>
            <person name="Zhang D.-C."/>
        </authorList>
    </citation>
    <scope>NUCLEOTIDE SEQUENCE</scope>
    <source>
        <strain evidence="1">CGMCC 1.15697</strain>
    </source>
</reference>
<dbReference type="Proteomes" id="UP000672602">
    <property type="component" value="Unassembled WGS sequence"/>
</dbReference>
<evidence type="ECO:0000313" key="2">
    <source>
        <dbReference type="Proteomes" id="UP000672602"/>
    </source>
</evidence>
<dbReference type="RefSeq" id="WP_210681252.1">
    <property type="nucleotide sequence ID" value="NZ_JAGMWN010000002.1"/>
</dbReference>
<dbReference type="AlphaFoldDB" id="A0A8J7V2B1"/>
<gene>
    <name evidence="1" type="ORF">KAJ83_06710</name>
</gene>